<dbReference type="InterPro" id="IPR035681">
    <property type="entry name" value="ComA-like_MBL"/>
</dbReference>
<keyword evidence="2" id="KW-0732">Signal</keyword>
<dbReference type="PANTHER" id="PTHR30619:SF7">
    <property type="entry name" value="BETA-LACTAMASE DOMAIN PROTEIN"/>
    <property type="match status" value="1"/>
</dbReference>
<evidence type="ECO:0000259" key="3">
    <source>
        <dbReference type="SMART" id="SM00849"/>
    </source>
</evidence>
<feature type="region of interest" description="Disordered" evidence="1">
    <location>
        <begin position="340"/>
        <end position="395"/>
    </location>
</feature>
<name>A0A9Q1UYP1_CLOBO</name>
<dbReference type="Gene3D" id="3.60.15.10">
    <property type="entry name" value="Ribonuclease Z/Hydroxyacylglutathione hydrolase-like"/>
    <property type="match status" value="1"/>
</dbReference>
<dbReference type="PANTHER" id="PTHR30619">
    <property type="entry name" value="DNA INTERNALIZATION/COMPETENCE PROTEIN COMEC/REC2"/>
    <property type="match status" value="1"/>
</dbReference>
<sequence>MKNFMKKLSKFLCTFTMIASLSIGLVGCDEQANSNVNKQNTKVTAAQTKETTSKKPKEISTLKVHYIDVGQADSMLVQQDNHFMLIDAGNNDDSTLVVDYLKKQGVKKLDYVIGTHPHEDHIGGLDKVIDSFEIGQVLMPNKTSNTATYKDVITSIKNKNLKITSPVPGTTYKLGVAEWSIFAPAKNKDYESVNNYSIVQKLKFGNTSFVFTGDAEAVSEMEMIKGGYDLKADVLKIGHHGSKTSTCQAFLDKVSPKYAVISCGKDNKYKHPNKSTMDRLKSKNIAVYRTDECGTIVATSDGEKVNFNVSPGSYDFRDIVETEANKTESTVAPTIVPSKSAVTNSNNNSIIKNNTPAKKTQKKQNVSKPVKNSRQVWLSATGSKYHSRPDCGRMNPSRATKVSIEEAQSSGCGPCSKCM</sequence>
<comment type="caution">
    <text evidence="4">The sequence shown here is derived from an EMBL/GenBank/DDBJ whole genome shotgun (WGS) entry which is preliminary data.</text>
</comment>
<dbReference type="SMART" id="SM00849">
    <property type="entry name" value="Lactamase_B"/>
    <property type="match status" value="1"/>
</dbReference>
<evidence type="ECO:0000313" key="4">
    <source>
        <dbReference type="EMBL" id="KOA88914.1"/>
    </source>
</evidence>
<feature type="signal peptide" evidence="2">
    <location>
        <begin position="1"/>
        <end position="28"/>
    </location>
</feature>
<evidence type="ECO:0000256" key="2">
    <source>
        <dbReference type="SAM" id="SignalP"/>
    </source>
</evidence>
<dbReference type="InterPro" id="IPR052159">
    <property type="entry name" value="Competence_DNA_uptake"/>
</dbReference>
<feature type="chain" id="PRO_5040255801" evidence="2">
    <location>
        <begin position="29"/>
        <end position="419"/>
    </location>
</feature>
<evidence type="ECO:0000256" key="1">
    <source>
        <dbReference type="SAM" id="MobiDB-lite"/>
    </source>
</evidence>
<dbReference type="Proteomes" id="UP000037540">
    <property type="component" value="Unassembled WGS sequence"/>
</dbReference>
<dbReference type="PROSITE" id="PS51257">
    <property type="entry name" value="PROKAR_LIPOPROTEIN"/>
    <property type="match status" value="1"/>
</dbReference>
<feature type="compositionally biased region" description="Low complexity" evidence="1">
    <location>
        <begin position="344"/>
        <end position="354"/>
    </location>
</feature>
<evidence type="ECO:0000313" key="5">
    <source>
        <dbReference type="Proteomes" id="UP000037540"/>
    </source>
</evidence>
<dbReference type="AlphaFoldDB" id="A0A9Q1UYP1"/>
<dbReference type="EMBL" id="LGVR01000023">
    <property type="protein sequence ID" value="KOA88914.1"/>
    <property type="molecule type" value="Genomic_DNA"/>
</dbReference>
<dbReference type="RefSeq" id="WP_013726735.1">
    <property type="nucleotide sequence ID" value="NZ_LGVO01000011.1"/>
</dbReference>
<dbReference type="SUPFAM" id="SSF56281">
    <property type="entry name" value="Metallo-hydrolase/oxidoreductase"/>
    <property type="match status" value="1"/>
</dbReference>
<reference evidence="4 5" key="1">
    <citation type="submission" date="2015-07" db="EMBL/GenBank/DDBJ databases">
        <title>Draft genome sequences of 17 French Clostridium botulinum group III.</title>
        <authorList>
            <person name="Woudstra C."/>
            <person name="Le Marechal C."/>
            <person name="Souillard R."/>
            <person name="Bayon-Auboyer M.-H."/>
            <person name="Dessouter D."/>
            <person name="Fach P."/>
        </authorList>
    </citation>
    <scope>NUCLEOTIDE SEQUENCE [LARGE SCALE GENOMIC DNA]</scope>
    <source>
        <strain evidence="4 5">12LNRI-CD</strain>
    </source>
</reference>
<feature type="compositionally biased region" description="Polar residues" evidence="1">
    <location>
        <begin position="355"/>
        <end position="384"/>
    </location>
</feature>
<feature type="domain" description="Metallo-beta-lactamase" evidence="3">
    <location>
        <begin position="71"/>
        <end position="265"/>
    </location>
</feature>
<dbReference type="InterPro" id="IPR036866">
    <property type="entry name" value="RibonucZ/Hydroxyglut_hydro"/>
</dbReference>
<organism evidence="4 5">
    <name type="scientific">Clostridium botulinum</name>
    <dbReference type="NCBI Taxonomy" id="1491"/>
    <lineage>
        <taxon>Bacteria</taxon>
        <taxon>Bacillati</taxon>
        <taxon>Bacillota</taxon>
        <taxon>Clostridia</taxon>
        <taxon>Eubacteriales</taxon>
        <taxon>Clostridiaceae</taxon>
        <taxon>Clostridium</taxon>
    </lineage>
</organism>
<dbReference type="CDD" id="cd07731">
    <property type="entry name" value="ComA-like_MBL-fold"/>
    <property type="match status" value="1"/>
</dbReference>
<proteinExistence type="predicted"/>
<dbReference type="InterPro" id="IPR001279">
    <property type="entry name" value="Metallo-B-lactamas"/>
</dbReference>
<accession>A0A9Q1UYP1</accession>
<protein>
    <submittedName>
        <fullName evidence="4">Beta-lactamase</fullName>
    </submittedName>
</protein>
<dbReference type="Pfam" id="PF00753">
    <property type="entry name" value="Lactamase_B"/>
    <property type="match status" value="1"/>
</dbReference>
<gene>
    <name evidence="4" type="ORF">ADU74_05830</name>
</gene>